<dbReference type="Proteomes" id="UP000471521">
    <property type="component" value="Unassembled WGS sequence"/>
</dbReference>
<evidence type="ECO:0000259" key="6">
    <source>
        <dbReference type="PROSITE" id="PS50968"/>
    </source>
</evidence>
<evidence type="ECO:0000313" key="8">
    <source>
        <dbReference type="Proteomes" id="UP000471521"/>
    </source>
</evidence>
<feature type="non-terminal residue" evidence="7">
    <location>
        <position position="119"/>
    </location>
</feature>
<evidence type="ECO:0000256" key="3">
    <source>
        <dbReference type="ARBA" id="ARBA00022823"/>
    </source>
</evidence>
<name>A0A6B0SK72_9EURY</name>
<sequence length="119" mass="12645">MSSERHRYEFRMPDPGEGLTEAELDAWLVAEGDEVTDEDVLCEVETDKAIVEIPVPCSGEVAELRADPGDVVEVGEVVAVFETENPPGGQVAVSEDAADEAGESGDKAAEAATTRRPTK</sequence>
<dbReference type="PANTHER" id="PTHR43178:SF5">
    <property type="entry name" value="LIPOAMIDE ACYLTRANSFERASE COMPONENT OF BRANCHED-CHAIN ALPHA-KETO ACID DEHYDROGENASE COMPLEX, MITOCHONDRIAL"/>
    <property type="match status" value="1"/>
</dbReference>
<dbReference type="RefSeq" id="WP_325064157.1">
    <property type="nucleotide sequence ID" value="NZ_WUUU01000193.1"/>
</dbReference>
<keyword evidence="4" id="KW-0012">Acyltransferase</keyword>
<dbReference type="PROSITE" id="PS50968">
    <property type="entry name" value="BIOTINYL_LIPOYL"/>
    <property type="match status" value="1"/>
</dbReference>
<dbReference type="EMBL" id="WUUU01000193">
    <property type="protein sequence ID" value="MXR22065.1"/>
    <property type="molecule type" value="Genomic_DNA"/>
</dbReference>
<keyword evidence="8" id="KW-1185">Reference proteome</keyword>
<reference evidence="7 8" key="1">
    <citation type="submission" date="2019-12" db="EMBL/GenBank/DDBJ databases">
        <title>Isolation and characterization of three novel carbon monoxide-oxidizing members of Halobacteria from salione crusts and soils.</title>
        <authorList>
            <person name="Myers M.R."/>
            <person name="King G.M."/>
        </authorList>
    </citation>
    <scope>NUCLEOTIDE SEQUENCE [LARGE SCALE GENOMIC DNA]</scope>
    <source>
        <strain evidence="7 8">PCN9</strain>
    </source>
</reference>
<dbReference type="InterPro" id="IPR000089">
    <property type="entry name" value="Biotin_lipoyl"/>
</dbReference>
<gene>
    <name evidence="7" type="ORF">GRX66_16215</name>
</gene>
<dbReference type="PANTHER" id="PTHR43178">
    <property type="entry name" value="DIHYDROLIPOAMIDE ACETYLTRANSFERASE COMPONENT OF PYRUVATE DEHYDROGENASE COMPLEX"/>
    <property type="match status" value="1"/>
</dbReference>
<evidence type="ECO:0000256" key="2">
    <source>
        <dbReference type="ARBA" id="ARBA00022679"/>
    </source>
</evidence>
<organism evidence="7 8">
    <name type="scientific">Halobacterium bonnevillei</name>
    <dbReference type="NCBI Taxonomy" id="2692200"/>
    <lineage>
        <taxon>Archaea</taxon>
        <taxon>Methanobacteriati</taxon>
        <taxon>Methanobacteriota</taxon>
        <taxon>Stenosarchaea group</taxon>
        <taxon>Halobacteria</taxon>
        <taxon>Halobacteriales</taxon>
        <taxon>Halobacteriaceae</taxon>
        <taxon>Halobacterium</taxon>
    </lineage>
</organism>
<dbReference type="InterPro" id="IPR011053">
    <property type="entry name" value="Single_hybrid_motif"/>
</dbReference>
<dbReference type="CDD" id="cd06849">
    <property type="entry name" value="lipoyl_domain"/>
    <property type="match status" value="1"/>
</dbReference>
<evidence type="ECO:0000256" key="5">
    <source>
        <dbReference type="SAM" id="MobiDB-lite"/>
    </source>
</evidence>
<dbReference type="PROSITE" id="PS00189">
    <property type="entry name" value="LIPOYL"/>
    <property type="match status" value="1"/>
</dbReference>
<evidence type="ECO:0000256" key="4">
    <source>
        <dbReference type="ARBA" id="ARBA00023315"/>
    </source>
</evidence>
<evidence type="ECO:0000256" key="1">
    <source>
        <dbReference type="ARBA" id="ARBA00001938"/>
    </source>
</evidence>
<dbReference type="GO" id="GO:0005737">
    <property type="term" value="C:cytoplasm"/>
    <property type="evidence" value="ECO:0007669"/>
    <property type="project" value="TreeGrafter"/>
</dbReference>
<comment type="caution">
    <text evidence="7">The sequence shown here is derived from an EMBL/GenBank/DDBJ whole genome shotgun (WGS) entry which is preliminary data.</text>
</comment>
<feature type="region of interest" description="Disordered" evidence="5">
    <location>
        <begin position="85"/>
        <end position="119"/>
    </location>
</feature>
<keyword evidence="2" id="KW-0808">Transferase</keyword>
<dbReference type="Gene3D" id="2.40.50.100">
    <property type="match status" value="1"/>
</dbReference>
<dbReference type="SUPFAM" id="SSF51230">
    <property type="entry name" value="Single hybrid motif"/>
    <property type="match status" value="1"/>
</dbReference>
<comment type="cofactor">
    <cofactor evidence="1">
        <name>(R)-lipoate</name>
        <dbReference type="ChEBI" id="CHEBI:83088"/>
    </cofactor>
</comment>
<accession>A0A6B0SK72</accession>
<dbReference type="InterPro" id="IPR050743">
    <property type="entry name" value="2-oxoacid_DH_E2_comp"/>
</dbReference>
<dbReference type="Pfam" id="PF00364">
    <property type="entry name" value="Biotin_lipoyl"/>
    <property type="match status" value="1"/>
</dbReference>
<protein>
    <submittedName>
        <fullName evidence="7">2-oxo acid dehydrogenase subunit E2</fullName>
    </submittedName>
</protein>
<dbReference type="AlphaFoldDB" id="A0A6B0SK72"/>
<dbReference type="InterPro" id="IPR003016">
    <property type="entry name" value="2-oxoA_DH_lipoyl-BS"/>
</dbReference>
<proteinExistence type="predicted"/>
<dbReference type="GO" id="GO:0031405">
    <property type="term" value="F:lipoic acid binding"/>
    <property type="evidence" value="ECO:0007669"/>
    <property type="project" value="TreeGrafter"/>
</dbReference>
<evidence type="ECO:0000313" key="7">
    <source>
        <dbReference type="EMBL" id="MXR22065.1"/>
    </source>
</evidence>
<feature type="domain" description="Lipoyl-binding" evidence="6">
    <location>
        <begin position="7"/>
        <end position="82"/>
    </location>
</feature>
<dbReference type="GO" id="GO:0016407">
    <property type="term" value="F:acetyltransferase activity"/>
    <property type="evidence" value="ECO:0007669"/>
    <property type="project" value="TreeGrafter"/>
</dbReference>
<keyword evidence="3" id="KW-0450">Lipoyl</keyword>